<dbReference type="KEGG" id="scn:Solca_0848"/>
<reference evidence="1" key="1">
    <citation type="submission" date="2012-02" db="EMBL/GenBank/DDBJ databases">
        <title>The complete genome of Solitalea canadensis DSM 3403.</title>
        <authorList>
            <consortium name="US DOE Joint Genome Institute (JGI-PGF)"/>
            <person name="Lucas S."/>
            <person name="Copeland A."/>
            <person name="Lapidus A."/>
            <person name="Glavina del Rio T."/>
            <person name="Dalin E."/>
            <person name="Tice H."/>
            <person name="Bruce D."/>
            <person name="Goodwin L."/>
            <person name="Pitluck S."/>
            <person name="Peters L."/>
            <person name="Ovchinnikova G."/>
            <person name="Lu M."/>
            <person name="Kyrpides N."/>
            <person name="Mavromatis K."/>
            <person name="Ivanova N."/>
            <person name="Brettin T."/>
            <person name="Detter J.C."/>
            <person name="Han C."/>
            <person name="Larimer F."/>
            <person name="Land M."/>
            <person name="Hauser L."/>
            <person name="Markowitz V."/>
            <person name="Cheng J.-F."/>
            <person name="Hugenholtz P."/>
            <person name="Woyke T."/>
            <person name="Wu D."/>
            <person name="Spring S."/>
            <person name="Schroeder M."/>
            <person name="Kopitz M."/>
            <person name="Brambilla E."/>
            <person name="Klenk H.-P."/>
            <person name="Eisen J.A."/>
        </authorList>
    </citation>
    <scope>NUCLEOTIDE SEQUENCE</scope>
    <source>
        <strain evidence="1">DSM 3403</strain>
    </source>
</reference>
<dbReference type="STRING" id="929556.Solca_0848"/>
<keyword evidence="2" id="KW-1185">Reference proteome</keyword>
<dbReference type="AlphaFoldDB" id="H8KPR5"/>
<name>H8KPR5_SOLCM</name>
<protein>
    <submittedName>
        <fullName evidence="1">Uncharacterized protein</fullName>
    </submittedName>
</protein>
<sequence>MRVADVLSAMDTRDEMGNSVPFSVGFVTCDMRKGTGGERVWMDNAVIVGGSSSHSSVKNPNHWGNFTRNIKVLGTNEIRKVHALLIFEFNGERVIL</sequence>
<dbReference type="eggNOG" id="ENOG503150V">
    <property type="taxonomic scope" value="Bacteria"/>
</dbReference>
<dbReference type="HOGENOM" id="CLU_175591_0_0_10"/>
<organism evidence="1 2">
    <name type="scientific">Solitalea canadensis (strain ATCC 29591 / DSM 3403 / JCM 21819 / LMG 8368 / NBRC 15130 / NCIMB 12057 / USAM 9D)</name>
    <name type="common">Flexibacter canadensis</name>
    <dbReference type="NCBI Taxonomy" id="929556"/>
    <lineage>
        <taxon>Bacteria</taxon>
        <taxon>Pseudomonadati</taxon>
        <taxon>Bacteroidota</taxon>
        <taxon>Sphingobacteriia</taxon>
        <taxon>Sphingobacteriales</taxon>
        <taxon>Sphingobacteriaceae</taxon>
        <taxon>Solitalea</taxon>
    </lineage>
</organism>
<dbReference type="RefSeq" id="WP_014679191.1">
    <property type="nucleotide sequence ID" value="NC_017770.1"/>
</dbReference>
<accession>H8KPR5</accession>
<evidence type="ECO:0000313" key="1">
    <source>
        <dbReference type="EMBL" id="AFD05963.1"/>
    </source>
</evidence>
<dbReference type="EMBL" id="CP003349">
    <property type="protein sequence ID" value="AFD05963.1"/>
    <property type="molecule type" value="Genomic_DNA"/>
</dbReference>
<evidence type="ECO:0000313" key="2">
    <source>
        <dbReference type="Proteomes" id="UP000007590"/>
    </source>
</evidence>
<dbReference type="Proteomes" id="UP000007590">
    <property type="component" value="Chromosome"/>
</dbReference>
<gene>
    <name evidence="1" type="ordered locus">Solca_0848</name>
</gene>
<proteinExistence type="predicted"/>